<feature type="region of interest" description="Disordered" evidence="1">
    <location>
        <begin position="76"/>
        <end position="112"/>
    </location>
</feature>
<dbReference type="AlphaFoldDB" id="A0A0A9A807"/>
<reference evidence="2" key="1">
    <citation type="submission" date="2014-09" db="EMBL/GenBank/DDBJ databases">
        <authorList>
            <person name="Magalhaes I.L.F."/>
            <person name="Oliveira U."/>
            <person name="Santos F.R."/>
            <person name="Vidigal T.H.D.A."/>
            <person name="Brescovit A.D."/>
            <person name="Santos A.J."/>
        </authorList>
    </citation>
    <scope>NUCLEOTIDE SEQUENCE</scope>
    <source>
        <tissue evidence="2">Shoot tissue taken approximately 20 cm above the soil surface</tissue>
    </source>
</reference>
<feature type="compositionally biased region" description="Basic residues" evidence="1">
    <location>
        <begin position="98"/>
        <end position="112"/>
    </location>
</feature>
<protein>
    <submittedName>
        <fullName evidence="2">Uncharacterized protein</fullName>
    </submittedName>
</protein>
<evidence type="ECO:0000313" key="2">
    <source>
        <dbReference type="EMBL" id="JAD43172.1"/>
    </source>
</evidence>
<dbReference type="EMBL" id="GBRH01254723">
    <property type="protein sequence ID" value="JAD43172.1"/>
    <property type="molecule type" value="Transcribed_RNA"/>
</dbReference>
<organism evidence="2">
    <name type="scientific">Arundo donax</name>
    <name type="common">Giant reed</name>
    <name type="synonym">Donax arundinaceus</name>
    <dbReference type="NCBI Taxonomy" id="35708"/>
    <lineage>
        <taxon>Eukaryota</taxon>
        <taxon>Viridiplantae</taxon>
        <taxon>Streptophyta</taxon>
        <taxon>Embryophyta</taxon>
        <taxon>Tracheophyta</taxon>
        <taxon>Spermatophyta</taxon>
        <taxon>Magnoliopsida</taxon>
        <taxon>Liliopsida</taxon>
        <taxon>Poales</taxon>
        <taxon>Poaceae</taxon>
        <taxon>PACMAD clade</taxon>
        <taxon>Arundinoideae</taxon>
        <taxon>Arundineae</taxon>
        <taxon>Arundo</taxon>
    </lineage>
</organism>
<evidence type="ECO:0000256" key="1">
    <source>
        <dbReference type="SAM" id="MobiDB-lite"/>
    </source>
</evidence>
<reference evidence="2" key="2">
    <citation type="journal article" date="2015" name="Data Brief">
        <title>Shoot transcriptome of the giant reed, Arundo donax.</title>
        <authorList>
            <person name="Barrero R.A."/>
            <person name="Guerrero F.D."/>
            <person name="Moolhuijzen P."/>
            <person name="Goolsby J.A."/>
            <person name="Tidwell J."/>
            <person name="Bellgard S.E."/>
            <person name="Bellgard M.I."/>
        </authorList>
    </citation>
    <scope>NUCLEOTIDE SEQUENCE</scope>
    <source>
        <tissue evidence="2">Shoot tissue taken approximately 20 cm above the soil surface</tissue>
    </source>
</reference>
<sequence>MVVAAVVLKQPRLDLGQLRLLLRHGRLRLVLDEQGPTLGRRRRHDDGATVRRIRGTRRALGPAGRARTCAAAAAALPAGAPPVQHPRDVVCGQDVRPPRRRRGRALRGARRA</sequence>
<proteinExistence type="predicted"/>
<name>A0A0A9A807_ARUDO</name>
<accession>A0A0A9A807</accession>